<gene>
    <name evidence="1" type="ORF">ODY93_23090</name>
</gene>
<reference evidence="1 2" key="1">
    <citation type="submission" date="2022-09" db="EMBL/GenBank/DDBJ databases">
        <title>The outer-membrane cytochrome OmcA is essential for infection of Shewanella oneidensis by a zebrafish-associated bacteriophage.</title>
        <authorList>
            <person name="Grenfell A.W."/>
            <person name="Intile P."/>
            <person name="Mcfarlane J."/>
            <person name="Leung D."/>
            <person name="Abdalla K."/>
            <person name="Wold M."/>
            <person name="Kees E."/>
            <person name="Gralnick J."/>
        </authorList>
    </citation>
    <scope>NUCLEOTIDE SEQUENCE [LARGE SCALE GENOMIC DNA]</scope>
    <source>
        <strain evidence="1 2">NF-5</strain>
    </source>
</reference>
<organism evidence="1 2">
    <name type="scientific">Shewanella xiamenensis</name>
    <dbReference type="NCBI Taxonomy" id="332186"/>
    <lineage>
        <taxon>Bacteria</taxon>
        <taxon>Pseudomonadati</taxon>
        <taxon>Pseudomonadota</taxon>
        <taxon>Gammaproteobacteria</taxon>
        <taxon>Alteromonadales</taxon>
        <taxon>Shewanellaceae</taxon>
        <taxon>Shewanella</taxon>
    </lineage>
</organism>
<dbReference type="RefSeq" id="WP_282680136.1">
    <property type="nucleotide sequence ID" value="NZ_JAOTLW010000150.1"/>
</dbReference>
<name>A0ABT6UJ07_9GAMM</name>
<evidence type="ECO:0008006" key="3">
    <source>
        <dbReference type="Google" id="ProtNLM"/>
    </source>
</evidence>
<dbReference type="Proteomes" id="UP001159075">
    <property type="component" value="Unassembled WGS sequence"/>
</dbReference>
<feature type="non-terminal residue" evidence="1">
    <location>
        <position position="1"/>
    </location>
</feature>
<evidence type="ECO:0000313" key="2">
    <source>
        <dbReference type="Proteomes" id="UP001159075"/>
    </source>
</evidence>
<protein>
    <recommendedName>
        <fullName evidence="3">Transposase</fullName>
    </recommendedName>
</protein>
<keyword evidence="2" id="KW-1185">Reference proteome</keyword>
<proteinExistence type="predicted"/>
<dbReference type="EMBL" id="JAOTLW010000150">
    <property type="protein sequence ID" value="MDI5834437.1"/>
    <property type="molecule type" value="Genomic_DNA"/>
</dbReference>
<comment type="caution">
    <text evidence="1">The sequence shown here is derived from an EMBL/GenBank/DDBJ whole genome shotgun (WGS) entry which is preliminary data.</text>
</comment>
<evidence type="ECO:0000313" key="1">
    <source>
        <dbReference type="EMBL" id="MDI5834437.1"/>
    </source>
</evidence>
<sequence>VVVVVLLLWMFLASMFHKYLSRGEIEEEINTLIFSAICFFHSGQTERQNRLKFCTLALKYAKYNCSIEIT</sequence>
<accession>A0ABT6UJ07</accession>